<dbReference type="Proteomes" id="UP000471633">
    <property type="component" value="Unassembled WGS sequence"/>
</dbReference>
<reference evidence="1" key="2">
    <citation type="journal article" date="2019" name="Gigascience">
        <title>High-quality Schistosoma haematobium genome achieved by single-molecule and long-range sequencing.</title>
        <authorList>
            <person name="Stroehlein A.J."/>
            <person name="Korhonen P.K."/>
            <person name="Chong T.M."/>
            <person name="Lim Y.L."/>
            <person name="Chan K.G."/>
            <person name="Webster B."/>
            <person name="Rollinson D."/>
            <person name="Brindley P.J."/>
            <person name="Gasser R.B."/>
            <person name="Young N.D."/>
        </authorList>
    </citation>
    <scope>NUCLEOTIDE SEQUENCE</scope>
</reference>
<dbReference type="AlphaFoldDB" id="A0A922IT55"/>
<accession>A0A922IT55</accession>
<reference evidence="1" key="4">
    <citation type="journal article" date="2022" name="PLoS Pathog.">
        <title>Chromosome-level genome of Schistosoma haematobium underpins genome-wide explorations of molecular variation.</title>
        <authorList>
            <person name="Stroehlein A.J."/>
            <person name="Korhonen P.K."/>
            <person name="Lee V.V."/>
            <person name="Ralph S.A."/>
            <person name="Mentink-Kane M."/>
            <person name="You H."/>
            <person name="McManus D.P."/>
            <person name="Tchuente L.T."/>
            <person name="Stothard J.R."/>
            <person name="Kaur P."/>
            <person name="Dudchenko O."/>
            <person name="Aiden E.L."/>
            <person name="Yang B."/>
            <person name="Yang H."/>
            <person name="Emery A.M."/>
            <person name="Webster B.L."/>
            <person name="Brindley P.J."/>
            <person name="Rollinson D."/>
            <person name="Chang B.C.H."/>
            <person name="Gasser R.B."/>
            <person name="Young N.D."/>
        </authorList>
    </citation>
    <scope>NUCLEOTIDE SEQUENCE</scope>
</reference>
<evidence type="ECO:0000313" key="1">
    <source>
        <dbReference type="EMBL" id="KAH9586794.1"/>
    </source>
</evidence>
<proteinExistence type="predicted"/>
<protein>
    <submittedName>
        <fullName evidence="1">Uncharacterized protein</fullName>
    </submittedName>
</protein>
<dbReference type="RefSeq" id="XP_051068639.1">
    <property type="nucleotide sequence ID" value="XM_051207945.1"/>
</dbReference>
<dbReference type="KEGG" id="shx:MS3_00000005"/>
<organism evidence="1 2">
    <name type="scientific">Schistosoma haematobium</name>
    <name type="common">Blood fluke</name>
    <dbReference type="NCBI Taxonomy" id="6185"/>
    <lineage>
        <taxon>Eukaryota</taxon>
        <taxon>Metazoa</taxon>
        <taxon>Spiralia</taxon>
        <taxon>Lophotrochozoa</taxon>
        <taxon>Platyhelminthes</taxon>
        <taxon>Trematoda</taxon>
        <taxon>Digenea</taxon>
        <taxon>Strigeidida</taxon>
        <taxon>Schistosomatoidea</taxon>
        <taxon>Schistosomatidae</taxon>
        <taxon>Schistosoma</taxon>
    </lineage>
</organism>
<keyword evidence="2" id="KW-1185">Reference proteome</keyword>
<dbReference type="EMBL" id="AMPZ03000003">
    <property type="protein sequence ID" value="KAH9586794.1"/>
    <property type="molecule type" value="Genomic_DNA"/>
</dbReference>
<dbReference type="CTD" id="75576170"/>
<evidence type="ECO:0000313" key="2">
    <source>
        <dbReference type="Proteomes" id="UP000471633"/>
    </source>
</evidence>
<sequence length="216" mass="25180">MIFLIGCFESSNHTERSELKKSLYKPEKPFQYHSTLLNKKKMKFTLPSCLLVIVFTKLFDCQNTCGRIKDVKYEKIISQNTTYSYSDHYEYFQRIHLDQPNPIQSGTFVKSKISSEMVKPKFQFKYYGKIVNGLTMIDSGLMETFGDKLMGQIKIFEKISFGDTPEILNETELFAVKWSLQENTNSGDETGQVTYLIYPNGKMSIYFENVSFTIEW</sequence>
<name>A0A922IT55_SCHHA</name>
<reference evidence="1" key="1">
    <citation type="journal article" date="2012" name="Nat. Genet.">
        <title>Whole-genome sequence of Schistosoma haematobium.</title>
        <authorList>
            <person name="Young N.D."/>
            <person name="Jex A.R."/>
            <person name="Li B."/>
            <person name="Liu S."/>
            <person name="Yang L."/>
            <person name="Xiong Z."/>
            <person name="Li Y."/>
            <person name="Cantacessi C."/>
            <person name="Hall R.S."/>
            <person name="Xu X."/>
            <person name="Chen F."/>
            <person name="Wu X."/>
            <person name="Zerlotini A."/>
            <person name="Oliveira G."/>
            <person name="Hofmann A."/>
            <person name="Zhang G."/>
            <person name="Fang X."/>
            <person name="Kang Y."/>
            <person name="Campbell B.E."/>
            <person name="Loukas A."/>
            <person name="Ranganathan S."/>
            <person name="Rollinson D."/>
            <person name="Rinaldi G."/>
            <person name="Brindley P.J."/>
            <person name="Yang H."/>
            <person name="Wang J."/>
            <person name="Wang J."/>
            <person name="Gasser R.B."/>
        </authorList>
    </citation>
    <scope>NUCLEOTIDE SEQUENCE</scope>
</reference>
<reference evidence="1" key="3">
    <citation type="submission" date="2021-06" db="EMBL/GenBank/DDBJ databases">
        <title>Chromosome-level genome assembly for S. haematobium.</title>
        <authorList>
            <person name="Stroehlein A.J."/>
        </authorList>
    </citation>
    <scope>NUCLEOTIDE SEQUENCE</scope>
</reference>
<comment type="caution">
    <text evidence="1">The sequence shown here is derived from an EMBL/GenBank/DDBJ whole genome shotgun (WGS) entry which is preliminary data.</text>
</comment>
<gene>
    <name evidence="1" type="ORF">MS3_00000005</name>
</gene>
<dbReference type="GeneID" id="75576170"/>